<dbReference type="Proteomes" id="UP001139494">
    <property type="component" value="Unassembled WGS sequence"/>
</dbReference>
<dbReference type="SUPFAM" id="SSF56091">
    <property type="entry name" value="DNA ligase/mRNA capping enzyme, catalytic domain"/>
    <property type="match status" value="1"/>
</dbReference>
<dbReference type="AlphaFoldDB" id="A0A9R1CRV0"/>
<evidence type="ECO:0000313" key="1">
    <source>
        <dbReference type="EMBL" id="MCQ4332682.1"/>
    </source>
</evidence>
<accession>A0A9R1CRV0</accession>
<keyword evidence="2" id="KW-1185">Reference proteome</keyword>
<comment type="caution">
    <text evidence="1">The sequence shown here is derived from an EMBL/GenBank/DDBJ whole genome shotgun (WGS) entry which is preliminary data.</text>
</comment>
<gene>
    <name evidence="1" type="ORF">KM295_04080</name>
</gene>
<sequence>MKERPPLPRIEDAPQELLESGHLWLTELIDGATLRIQLRESGLLRFGDSERVYDDPDAIPLSYRRAVRHVRERLDRDRLRRAVDDVESVVLFGAATRYGTIEYDWDRLPPFLGVGVWAGDTGRFLPPDATERTFDRLGLDPINAVERELNTRDFDPDSYVVPDSAWYDGPAKGVVVRNKKGGRAKLLDPEFHEIEGPSPVEASAEKLAERYATDRRFETIATELRDRGDAVTFEVLHERALEDIAREEYGRLFHDGSSVDLPAFRSAVAERTGAFLSRVDE</sequence>
<dbReference type="RefSeq" id="WP_256028619.1">
    <property type="nucleotide sequence ID" value="NZ_JAHLKM010000003.1"/>
</dbReference>
<evidence type="ECO:0000313" key="2">
    <source>
        <dbReference type="Proteomes" id="UP001139494"/>
    </source>
</evidence>
<proteinExistence type="predicted"/>
<name>A0A9R1CRV0_9EURY</name>
<protein>
    <submittedName>
        <fullName evidence="1">Uncharacterized protein</fullName>
    </submittedName>
</protein>
<reference evidence="1" key="1">
    <citation type="journal article" date="2023" name="Front. Microbiol.">
        <title>Genomic-based phylogenetic and metabolic analyses of the genus Natronomonas, and description of Natronomonas aquatica sp. nov.</title>
        <authorList>
            <person name="Garcia-Roldan A."/>
            <person name="Duran-Viseras A."/>
            <person name="de la Haba R.R."/>
            <person name="Corral P."/>
            <person name="Sanchez-Porro C."/>
            <person name="Ventosa A."/>
        </authorList>
    </citation>
    <scope>NUCLEOTIDE SEQUENCE</scope>
    <source>
        <strain evidence="1">F2-12</strain>
    </source>
</reference>
<organism evidence="1 2">
    <name type="scientific">Natronomonas aquatica</name>
    <dbReference type="NCBI Taxonomy" id="2841590"/>
    <lineage>
        <taxon>Archaea</taxon>
        <taxon>Methanobacteriati</taxon>
        <taxon>Methanobacteriota</taxon>
        <taxon>Stenosarchaea group</taxon>
        <taxon>Halobacteria</taxon>
        <taxon>Halobacteriales</taxon>
        <taxon>Natronomonadaceae</taxon>
        <taxon>Natronomonas</taxon>
    </lineage>
</organism>
<dbReference type="EMBL" id="JAHLKM010000003">
    <property type="protein sequence ID" value="MCQ4332682.1"/>
    <property type="molecule type" value="Genomic_DNA"/>
</dbReference>